<dbReference type="Pfam" id="PF10545">
    <property type="entry name" value="MADF_DNA_bdg"/>
    <property type="match status" value="1"/>
</dbReference>
<dbReference type="GO" id="GO:0005667">
    <property type="term" value="C:transcription regulator complex"/>
    <property type="evidence" value="ECO:0007669"/>
    <property type="project" value="TreeGrafter"/>
</dbReference>
<dbReference type="InterPro" id="IPR004210">
    <property type="entry name" value="BESS_motif"/>
</dbReference>
<dbReference type="EMBL" id="CAWUFR010000060">
    <property type="protein sequence ID" value="CAK6962818.1"/>
    <property type="molecule type" value="Genomic_DNA"/>
</dbReference>
<dbReference type="GO" id="GO:0006357">
    <property type="term" value="P:regulation of transcription by RNA polymerase II"/>
    <property type="evidence" value="ECO:0007669"/>
    <property type="project" value="TreeGrafter"/>
</dbReference>
<dbReference type="InterPro" id="IPR039353">
    <property type="entry name" value="TF_Adf1"/>
</dbReference>
<keyword evidence="5" id="KW-1185">Reference proteome</keyword>
<sequence length="187" mass="21119">MHQFVVCQPPLNKIRRRRRKKKKKKKKMENKLTVGVTAHPALYDTSCLLYRDRNRKEQAWAKVSELAGLPDQADSDSEPESAAAPPANAPAVAPSAAAFVARPPKVTKRARKRAREEEDRQEKIEALLLEALQNLKKPPPSEDELFLKSMAPALERLSPKRKAFVKFHIHKLIYEASTGVLNLEPAK</sequence>
<proteinExistence type="predicted"/>
<evidence type="ECO:0000256" key="1">
    <source>
        <dbReference type="PROSITE-ProRule" id="PRU00371"/>
    </source>
</evidence>
<dbReference type="GO" id="GO:0005634">
    <property type="term" value="C:nucleus"/>
    <property type="evidence" value="ECO:0007669"/>
    <property type="project" value="UniProtKB-SubCell"/>
</dbReference>
<evidence type="ECO:0000259" key="3">
    <source>
        <dbReference type="PROSITE" id="PS51031"/>
    </source>
</evidence>
<evidence type="ECO:0000313" key="5">
    <source>
        <dbReference type="Proteomes" id="UP001314229"/>
    </source>
</evidence>
<comment type="caution">
    <text evidence="4">The sequence shown here is derived from an EMBL/GenBank/DDBJ whole genome shotgun (WGS) entry which is preliminary data.</text>
</comment>
<evidence type="ECO:0000256" key="2">
    <source>
        <dbReference type="SAM" id="MobiDB-lite"/>
    </source>
</evidence>
<dbReference type="Pfam" id="PF02944">
    <property type="entry name" value="BESS"/>
    <property type="match status" value="1"/>
</dbReference>
<feature type="region of interest" description="Disordered" evidence="2">
    <location>
        <begin position="1"/>
        <end position="33"/>
    </location>
</feature>
<keyword evidence="1" id="KW-0539">Nucleus</keyword>
<organism evidence="4 5">
    <name type="scientific">Scomber scombrus</name>
    <name type="common">Atlantic mackerel</name>
    <name type="synonym">Scomber vernalis</name>
    <dbReference type="NCBI Taxonomy" id="13677"/>
    <lineage>
        <taxon>Eukaryota</taxon>
        <taxon>Metazoa</taxon>
        <taxon>Chordata</taxon>
        <taxon>Craniata</taxon>
        <taxon>Vertebrata</taxon>
        <taxon>Euteleostomi</taxon>
        <taxon>Actinopterygii</taxon>
        <taxon>Neopterygii</taxon>
        <taxon>Teleostei</taxon>
        <taxon>Neoteleostei</taxon>
        <taxon>Acanthomorphata</taxon>
        <taxon>Pelagiaria</taxon>
        <taxon>Scombriformes</taxon>
        <taxon>Scombridae</taxon>
        <taxon>Scomber</taxon>
    </lineage>
</organism>
<evidence type="ECO:0000313" key="4">
    <source>
        <dbReference type="EMBL" id="CAK6962818.1"/>
    </source>
</evidence>
<name>A0AAV1NUB2_SCOSC</name>
<accession>A0AAV1NUB2</accession>
<feature type="compositionally biased region" description="Low complexity" evidence="2">
    <location>
        <begin position="80"/>
        <end position="104"/>
    </location>
</feature>
<dbReference type="PROSITE" id="PS51031">
    <property type="entry name" value="BESS"/>
    <property type="match status" value="1"/>
</dbReference>
<dbReference type="Proteomes" id="UP001314229">
    <property type="component" value="Unassembled WGS sequence"/>
</dbReference>
<feature type="region of interest" description="Disordered" evidence="2">
    <location>
        <begin position="67"/>
        <end position="120"/>
    </location>
</feature>
<gene>
    <name evidence="4" type="ORF">FSCOSCO3_A007201</name>
</gene>
<reference evidence="4 5" key="1">
    <citation type="submission" date="2024-01" db="EMBL/GenBank/DDBJ databases">
        <authorList>
            <person name="Alioto T."/>
            <person name="Alioto T."/>
            <person name="Gomez Garrido J."/>
        </authorList>
    </citation>
    <scope>NUCLEOTIDE SEQUENCE [LARGE SCALE GENOMIC DNA]</scope>
</reference>
<feature type="compositionally biased region" description="Basic residues" evidence="2">
    <location>
        <begin position="13"/>
        <end position="28"/>
    </location>
</feature>
<dbReference type="InterPro" id="IPR006578">
    <property type="entry name" value="MADF-dom"/>
</dbReference>
<protein>
    <submittedName>
        <fullName evidence="4">Transcription factor Adf-1-like</fullName>
    </submittedName>
</protein>
<dbReference type="AlphaFoldDB" id="A0AAV1NUB2"/>
<dbReference type="PANTHER" id="PTHR12243">
    <property type="entry name" value="MADF DOMAIN TRANSCRIPTION FACTOR"/>
    <property type="match status" value="1"/>
</dbReference>
<comment type="subcellular location">
    <subcellularLocation>
        <location evidence="1">Nucleus</location>
    </subcellularLocation>
</comment>
<dbReference type="PANTHER" id="PTHR12243:SF67">
    <property type="entry name" value="COREPRESSOR OF PANGOLIN, ISOFORM A-RELATED"/>
    <property type="match status" value="1"/>
</dbReference>
<feature type="domain" description="BESS" evidence="3">
    <location>
        <begin position="140"/>
        <end position="179"/>
    </location>
</feature>
<dbReference type="GO" id="GO:0003677">
    <property type="term" value="F:DNA binding"/>
    <property type="evidence" value="ECO:0007669"/>
    <property type="project" value="InterPro"/>
</dbReference>